<dbReference type="Proteomes" id="UP000030832">
    <property type="component" value="Unassembled WGS sequence"/>
</dbReference>
<dbReference type="AlphaFoldDB" id="A0A0B0IBX6"/>
<comment type="caution">
    <text evidence="3">The sequence shown here is derived from an EMBL/GenBank/DDBJ whole genome shotgun (WGS) entry which is preliminary data.</text>
</comment>
<dbReference type="STRING" id="333138.LQ50_11260"/>
<dbReference type="eggNOG" id="COG4853">
    <property type="taxonomic scope" value="Bacteria"/>
</dbReference>
<evidence type="ECO:0000259" key="2">
    <source>
        <dbReference type="Pfam" id="PF09648"/>
    </source>
</evidence>
<gene>
    <name evidence="3" type="ORF">LQ50_11260</name>
</gene>
<dbReference type="GO" id="GO:0016020">
    <property type="term" value="C:membrane"/>
    <property type="evidence" value="ECO:0007669"/>
    <property type="project" value="InterPro"/>
</dbReference>
<reference evidence="3 4" key="1">
    <citation type="submission" date="2014-09" db="EMBL/GenBank/DDBJ databases">
        <title>Genome sequencing and annotation of Bacillus Okhensis strain Kh10-101T.</title>
        <authorList>
            <person name="Prakash J.S."/>
        </authorList>
    </citation>
    <scope>NUCLEOTIDE SEQUENCE [LARGE SCALE GENOMIC DNA]</scope>
    <source>
        <strain evidence="4">Kh10-101T</strain>
    </source>
</reference>
<proteinExistence type="predicted"/>
<keyword evidence="1" id="KW-1133">Transmembrane helix</keyword>
<dbReference type="Gene3D" id="2.40.128.690">
    <property type="entry name" value="YycH protein, domain 3-like"/>
    <property type="match status" value="1"/>
</dbReference>
<dbReference type="OrthoDB" id="2388036at2"/>
<accession>A0A0B0IBX6</accession>
<evidence type="ECO:0000313" key="3">
    <source>
        <dbReference type="EMBL" id="KHF40088.1"/>
    </source>
</evidence>
<name>A0A0B0IBX6_9BACI</name>
<feature type="domain" description="Regulatory protein YycH-like" evidence="2">
    <location>
        <begin position="30"/>
        <end position="248"/>
    </location>
</feature>
<dbReference type="RefSeq" id="WP_034628928.1">
    <property type="nucleotide sequence ID" value="NZ_JRJU01000012.1"/>
</dbReference>
<evidence type="ECO:0000256" key="1">
    <source>
        <dbReference type="SAM" id="Phobius"/>
    </source>
</evidence>
<dbReference type="EMBL" id="JRJU01000012">
    <property type="protein sequence ID" value="KHF40088.1"/>
    <property type="molecule type" value="Genomic_DNA"/>
</dbReference>
<feature type="transmembrane region" description="Helical" evidence="1">
    <location>
        <begin position="9"/>
        <end position="26"/>
    </location>
</feature>
<dbReference type="InterPro" id="IPR018604">
    <property type="entry name" value="YycI-like"/>
</dbReference>
<sequence length="257" mass="29762">MDWSRTKTIFIITFFLLNIFLSWQLVETHNMNQISMITEATIQEVLRENNVKIEVDLPEEESTGVLVVGKHLDLSPEEILASEEQEAELIDEHTIVAELKEPFPLTREDFSNELGTFLSTYVFEGDEYRFGGFDPEKNRVFLYQAYGDKTAYTLDDEPLILQLNEDLQIISYQQRFFQFEEQDGEEREMLSSLKAIEVLLNDQLIRPNQTVTNVQFGYYSFFNPTGDVQVFAPMWRVTVDGETYLVHAIGGSVQQLT</sequence>
<keyword evidence="4" id="KW-1185">Reference proteome</keyword>
<organism evidence="3 4">
    <name type="scientific">Halalkalibacter okhensis</name>
    <dbReference type="NCBI Taxonomy" id="333138"/>
    <lineage>
        <taxon>Bacteria</taxon>
        <taxon>Bacillati</taxon>
        <taxon>Bacillota</taxon>
        <taxon>Bacilli</taxon>
        <taxon>Bacillales</taxon>
        <taxon>Bacillaceae</taxon>
        <taxon>Halalkalibacter</taxon>
    </lineage>
</organism>
<evidence type="ECO:0000313" key="4">
    <source>
        <dbReference type="Proteomes" id="UP000030832"/>
    </source>
</evidence>
<dbReference type="Pfam" id="PF09648">
    <property type="entry name" value="YycI"/>
    <property type="match status" value="1"/>
</dbReference>
<keyword evidence="1" id="KW-0812">Transmembrane</keyword>
<keyword evidence="1" id="KW-0472">Membrane</keyword>
<protein>
    <recommendedName>
        <fullName evidence="2">Regulatory protein YycH-like domain-containing protein</fullName>
    </recommendedName>
</protein>